<gene>
    <name evidence="4" type="ORF">Ari01nite_17310</name>
</gene>
<dbReference type="InterPro" id="IPR043128">
    <property type="entry name" value="Rev_trsase/Diguanyl_cyclase"/>
</dbReference>
<dbReference type="RefSeq" id="WP_203780585.1">
    <property type="nucleotide sequence ID" value="NZ_BOMV01000012.1"/>
</dbReference>
<dbReference type="Proteomes" id="UP000636960">
    <property type="component" value="Unassembled WGS sequence"/>
</dbReference>
<proteinExistence type="predicted"/>
<evidence type="ECO:0000313" key="4">
    <source>
        <dbReference type="EMBL" id="GIE94266.1"/>
    </source>
</evidence>
<evidence type="ECO:0000313" key="5">
    <source>
        <dbReference type="Proteomes" id="UP000636960"/>
    </source>
</evidence>
<feature type="transmembrane region" description="Helical" evidence="2">
    <location>
        <begin position="121"/>
        <end position="140"/>
    </location>
</feature>
<dbReference type="SMART" id="SM00267">
    <property type="entry name" value="GGDEF"/>
    <property type="match status" value="1"/>
</dbReference>
<evidence type="ECO:0000259" key="3">
    <source>
        <dbReference type="PROSITE" id="PS50887"/>
    </source>
</evidence>
<feature type="transmembrane region" description="Helical" evidence="2">
    <location>
        <begin position="29"/>
        <end position="47"/>
    </location>
</feature>
<accession>A0A919MNQ0</accession>
<dbReference type="Gene3D" id="3.30.70.270">
    <property type="match status" value="1"/>
</dbReference>
<feature type="transmembrane region" description="Helical" evidence="2">
    <location>
        <begin position="257"/>
        <end position="278"/>
    </location>
</feature>
<feature type="transmembrane region" description="Helical" evidence="2">
    <location>
        <begin position="185"/>
        <end position="205"/>
    </location>
</feature>
<keyword evidence="2" id="KW-0812">Transmembrane</keyword>
<sequence length="485" mass="51498">MHRALVNAGFVLLVAASFAAYLAVDASQRGLVFLAVNLLPILAIEVGRRLNKITDVLPWHLLAGGVALLAVPHLLRVADPAVVELSHYQLVRHGCMALGYVGLLCGSIVLVLRHAPHDPGGILEATLVGVSGAGVVWELLLRPRLVSQGVGGGGQFAVLVELLILMALLGALLRVATTTVKARGTLFYLFISTAGTLLGITVSAATSGGQGVDYPPWVRVFWFVGYLGVAAAALHPAAAHLSRPDNTVIDRLTPRRLVRIGLMLLATPVVAGFSQASGHAPPDVLVLSVSTAFVIPLVLVRFWQLAEQRSRAEHALAYQATHDELTGLPNRRAVLTGIEAALTERSAVLFCDLNGFKPINDTLGHKAGDVVLQEVGRRLQQGVRPGDVVGRMGGDEFLIFCPEISDDEVRQLIDRVHQAIRQPMTVAGTSCTVGTSVGVAFAAPGLAEPADRLIDRADAAMYAQKRSRPESRPATGARPLITEFS</sequence>
<dbReference type="NCBIfam" id="TIGR00254">
    <property type="entry name" value="GGDEF"/>
    <property type="match status" value="1"/>
</dbReference>
<protein>
    <recommendedName>
        <fullName evidence="3">GGDEF domain-containing protein</fullName>
    </recommendedName>
</protein>
<keyword evidence="2" id="KW-0472">Membrane</keyword>
<feature type="transmembrane region" description="Helical" evidence="2">
    <location>
        <begin position="59"/>
        <end position="78"/>
    </location>
</feature>
<feature type="region of interest" description="Disordered" evidence="1">
    <location>
        <begin position="462"/>
        <end position="485"/>
    </location>
</feature>
<feature type="domain" description="GGDEF" evidence="3">
    <location>
        <begin position="344"/>
        <end position="478"/>
    </location>
</feature>
<keyword evidence="5" id="KW-1185">Reference proteome</keyword>
<dbReference type="SUPFAM" id="SSF55073">
    <property type="entry name" value="Nucleotide cyclase"/>
    <property type="match status" value="1"/>
</dbReference>
<feature type="transmembrane region" description="Helical" evidence="2">
    <location>
        <begin position="152"/>
        <end position="173"/>
    </location>
</feature>
<keyword evidence="2" id="KW-1133">Transmembrane helix</keyword>
<organism evidence="4 5">
    <name type="scientific">Paractinoplanes rishiriensis</name>
    <dbReference type="NCBI Taxonomy" id="1050105"/>
    <lineage>
        <taxon>Bacteria</taxon>
        <taxon>Bacillati</taxon>
        <taxon>Actinomycetota</taxon>
        <taxon>Actinomycetes</taxon>
        <taxon>Micromonosporales</taxon>
        <taxon>Micromonosporaceae</taxon>
        <taxon>Paractinoplanes</taxon>
    </lineage>
</organism>
<evidence type="ECO:0000256" key="1">
    <source>
        <dbReference type="SAM" id="MobiDB-lite"/>
    </source>
</evidence>
<dbReference type="AlphaFoldDB" id="A0A919MNQ0"/>
<reference evidence="4" key="1">
    <citation type="submission" date="2021-01" db="EMBL/GenBank/DDBJ databases">
        <title>Whole genome shotgun sequence of Actinoplanes rishiriensis NBRC 108556.</title>
        <authorList>
            <person name="Komaki H."/>
            <person name="Tamura T."/>
        </authorList>
    </citation>
    <scope>NUCLEOTIDE SEQUENCE</scope>
    <source>
        <strain evidence="4">NBRC 108556</strain>
    </source>
</reference>
<dbReference type="InterPro" id="IPR029787">
    <property type="entry name" value="Nucleotide_cyclase"/>
</dbReference>
<feature type="transmembrane region" description="Helical" evidence="2">
    <location>
        <begin position="284"/>
        <end position="303"/>
    </location>
</feature>
<feature type="transmembrane region" description="Helical" evidence="2">
    <location>
        <begin position="217"/>
        <end position="237"/>
    </location>
</feature>
<evidence type="ECO:0000256" key="2">
    <source>
        <dbReference type="SAM" id="Phobius"/>
    </source>
</evidence>
<dbReference type="InterPro" id="IPR052163">
    <property type="entry name" value="DGC-Regulatory_Protein"/>
</dbReference>
<dbReference type="PROSITE" id="PS50887">
    <property type="entry name" value="GGDEF"/>
    <property type="match status" value="1"/>
</dbReference>
<dbReference type="EMBL" id="BOMV01000012">
    <property type="protein sequence ID" value="GIE94266.1"/>
    <property type="molecule type" value="Genomic_DNA"/>
</dbReference>
<dbReference type="CDD" id="cd01949">
    <property type="entry name" value="GGDEF"/>
    <property type="match status" value="1"/>
</dbReference>
<feature type="transmembrane region" description="Helical" evidence="2">
    <location>
        <begin position="90"/>
        <end position="112"/>
    </location>
</feature>
<dbReference type="Pfam" id="PF00990">
    <property type="entry name" value="GGDEF"/>
    <property type="match status" value="1"/>
</dbReference>
<dbReference type="PANTHER" id="PTHR46663:SF2">
    <property type="entry name" value="GGDEF DOMAIN-CONTAINING PROTEIN"/>
    <property type="match status" value="1"/>
</dbReference>
<dbReference type="InterPro" id="IPR000160">
    <property type="entry name" value="GGDEF_dom"/>
</dbReference>
<dbReference type="PANTHER" id="PTHR46663">
    <property type="entry name" value="DIGUANYLATE CYCLASE DGCT-RELATED"/>
    <property type="match status" value="1"/>
</dbReference>
<name>A0A919MNQ0_9ACTN</name>
<comment type="caution">
    <text evidence="4">The sequence shown here is derived from an EMBL/GenBank/DDBJ whole genome shotgun (WGS) entry which is preliminary data.</text>
</comment>